<protein>
    <submittedName>
        <fullName evidence="2">Uncharacterized protein</fullName>
    </submittedName>
</protein>
<organism evidence="2 4">
    <name type="scientific">Pseudoalteromonas citrea</name>
    <dbReference type="NCBI Taxonomy" id="43655"/>
    <lineage>
        <taxon>Bacteria</taxon>
        <taxon>Pseudomonadati</taxon>
        <taxon>Pseudomonadota</taxon>
        <taxon>Gammaproteobacteria</taxon>
        <taxon>Alteromonadales</taxon>
        <taxon>Pseudoalteromonadaceae</taxon>
        <taxon>Pseudoalteromonas</taxon>
    </lineage>
</organism>
<accession>A0A5S3XHM7</accession>
<evidence type="ECO:0000313" key="3">
    <source>
        <dbReference type="Proteomes" id="UP000305730"/>
    </source>
</evidence>
<reference evidence="2" key="3">
    <citation type="submission" date="2019-09" db="EMBL/GenBank/DDBJ databases">
        <title>Co-occurence of chitin degradation, pigmentation and bioactivity in marine Pseudoalteromonas.</title>
        <authorList>
            <person name="Sonnenschein E.C."/>
            <person name="Bech P.K."/>
        </authorList>
    </citation>
    <scope>NUCLEOTIDE SEQUENCE</scope>
    <source>
        <strain evidence="2">S2231</strain>
        <strain evidence="1">S2233</strain>
    </source>
</reference>
<evidence type="ECO:0000313" key="1">
    <source>
        <dbReference type="EMBL" id="TMP42289.1"/>
    </source>
</evidence>
<dbReference type="Proteomes" id="UP000305730">
    <property type="component" value="Unassembled WGS sequence"/>
</dbReference>
<sequence>MRLYQAALSGHKQTHYTATHPNSAHKCITYCACYSFENQNSENQSYENPSSSNQCSANLYCERQA</sequence>
<name>A0A5S3XHM7_9GAMM</name>
<dbReference type="EMBL" id="PNCK01000041">
    <property type="protein sequence ID" value="TMP42289.1"/>
    <property type="molecule type" value="Genomic_DNA"/>
</dbReference>
<evidence type="ECO:0000313" key="4">
    <source>
        <dbReference type="Proteomes" id="UP000307706"/>
    </source>
</evidence>
<dbReference type="AlphaFoldDB" id="A0A5S3XHM7"/>
<keyword evidence="3" id="KW-1185">Reference proteome</keyword>
<evidence type="ECO:0000313" key="2">
    <source>
        <dbReference type="EMBL" id="TMP53199.1"/>
    </source>
</evidence>
<dbReference type="Proteomes" id="UP000307706">
    <property type="component" value="Unassembled WGS sequence"/>
</dbReference>
<reference evidence="3 4" key="2">
    <citation type="submission" date="2019-06" db="EMBL/GenBank/DDBJ databases">
        <title>Co-occurence of chitin degradation, pigmentation and bioactivity in marine Pseudoalteromonas.</title>
        <authorList>
            <person name="Sonnenschein E.C."/>
            <person name="Bech P.K."/>
        </authorList>
    </citation>
    <scope>NUCLEOTIDE SEQUENCE [LARGE SCALE GENOMIC DNA]</scope>
    <source>
        <strain evidence="4">S2231</strain>
        <strain evidence="3">S2233</strain>
    </source>
</reference>
<dbReference type="EMBL" id="PNCL01000154">
    <property type="protein sequence ID" value="TMP53199.1"/>
    <property type="molecule type" value="Genomic_DNA"/>
</dbReference>
<gene>
    <name evidence="2" type="ORF">CWB96_21395</name>
    <name evidence="1" type="ORF">CWB97_12250</name>
</gene>
<reference evidence="3 4" key="1">
    <citation type="submission" date="2017-12" db="EMBL/GenBank/DDBJ databases">
        <authorList>
            <person name="Paulsen S."/>
            <person name="Gram L.K."/>
        </authorList>
    </citation>
    <scope>NUCLEOTIDE SEQUENCE [LARGE SCALE GENOMIC DNA]</scope>
    <source>
        <strain evidence="2 4">S2231</strain>
        <strain evidence="1 3">S2233</strain>
    </source>
</reference>
<proteinExistence type="predicted"/>
<comment type="caution">
    <text evidence="2">The sequence shown here is derived from an EMBL/GenBank/DDBJ whole genome shotgun (WGS) entry which is preliminary data.</text>
</comment>